<organismHost>
    <name type="scientific">Pseudomonas chlororaphis</name>
    <dbReference type="NCBI Taxonomy" id="587753"/>
</organismHost>
<proteinExistence type="predicted"/>
<dbReference type="KEGG" id="vg:6372400"/>
<name>B3FK47_BP201</name>
<evidence type="ECO:0000313" key="2">
    <source>
        <dbReference type="Proteomes" id="UP000002421"/>
    </source>
</evidence>
<dbReference type="Proteomes" id="UP000002421">
    <property type="component" value="Segment"/>
</dbReference>
<sequence>MTKRNIAIANFSPSVVEGSSWPRFTGWKMVGKPYIESGLFGLIDKGTRMHRFFKDTTFEDVLANQLVYEYQTSVRGTPLSIEYYEDRKMGAEIIMAPPRSLDFSVRWLPPYQYIDKDYVEWDVYVVITGEDIYIRGDFQQSFIARGYWDMEIWKPKFEIGEAWNDIKTIEQATINYVVASGYPAMGCINRIGDDGPREYVVKDVYQEIPGYQA</sequence>
<dbReference type="RefSeq" id="YP_001956797.1">
    <property type="nucleotide sequence ID" value="NC_010821.1"/>
</dbReference>
<organism evidence="1 2">
    <name type="scientific">Pseudomonas phage 201phi2-1</name>
    <name type="common">Pseudomonas chlororaphis phage 201phi2-1</name>
    <dbReference type="NCBI Taxonomy" id="198110"/>
    <lineage>
        <taxon>Viruses</taxon>
        <taxon>Duplodnaviria</taxon>
        <taxon>Heunggongvirae</taxon>
        <taxon>Uroviricota</taxon>
        <taxon>Caudoviricetes</taxon>
        <taxon>Chimalliviridae</taxon>
        <taxon>Serwervirus</taxon>
        <taxon>Serwervirus 201phi21</taxon>
    </lineage>
</organism>
<evidence type="ECO:0000313" key="1">
    <source>
        <dbReference type="EMBL" id="ABY62905.1"/>
    </source>
</evidence>
<gene>
    <name evidence="1" type="ORF">201phi2-1p072</name>
</gene>
<keyword evidence="2" id="KW-1185">Reference proteome</keyword>
<dbReference type="EMBL" id="EU197055">
    <property type="protein sequence ID" value="ABY62905.1"/>
    <property type="molecule type" value="Genomic_DNA"/>
</dbReference>
<accession>B3FK47</accession>
<protein>
    <submittedName>
        <fullName evidence="1">Uncharacterized protein</fullName>
    </submittedName>
</protein>
<reference evidence="1 2" key="1">
    <citation type="journal article" date="2008" name="Virology">
        <title>Characterization of Pseudomonas chlororaphis myovirus 201varphi2-1 via genomic sequencing, mass spectrometry, and electron microscopy.</title>
        <authorList>
            <person name="Thomas J.A."/>
            <person name="Rolando M.R."/>
            <person name="Carroll C.A."/>
            <person name="Shen P.S."/>
            <person name="Belnap D.M."/>
            <person name="Weintraub S.T."/>
            <person name="Serwer P."/>
            <person name="Hardies S.C."/>
        </authorList>
    </citation>
    <scope>NUCLEOTIDE SEQUENCE</scope>
</reference>